<evidence type="ECO:0000256" key="7">
    <source>
        <dbReference type="ARBA" id="ARBA00022840"/>
    </source>
</evidence>
<evidence type="ECO:0000256" key="8">
    <source>
        <dbReference type="ARBA" id="ARBA00022857"/>
    </source>
</evidence>
<feature type="binding site" evidence="17">
    <location>
        <position position="325"/>
    </location>
    <ligand>
        <name>(6S)-NADPHX</name>
        <dbReference type="ChEBI" id="CHEBI:64076"/>
    </ligand>
</feature>
<protein>
    <recommendedName>
        <fullName evidence="19">Bifunctional NAD(P)H-hydrate repair enzyme</fullName>
    </recommendedName>
    <alternativeName>
        <fullName evidence="19">Nicotinamide nucleotide repair protein</fullName>
    </alternativeName>
    <domain>
        <recommendedName>
            <fullName evidence="19">ADP-dependent (S)-NAD(P)H-hydrate dehydratase</fullName>
            <ecNumber evidence="19">4.2.1.136</ecNumber>
        </recommendedName>
        <alternativeName>
            <fullName evidence="19">ADP-dependent NAD(P)HX dehydratase</fullName>
        </alternativeName>
    </domain>
    <domain>
        <recommendedName>
            <fullName evidence="19">NAD(P)H-hydrate epimerase</fullName>
            <ecNumber evidence="19">5.1.99.6</ecNumber>
        </recommendedName>
    </domain>
</protein>
<feature type="binding site" evidence="17">
    <location>
        <position position="439"/>
    </location>
    <ligand>
        <name>AMP</name>
        <dbReference type="ChEBI" id="CHEBI:456215"/>
    </ligand>
</feature>
<comment type="function">
    <text evidence="14 19">Bifunctional enzyme that catalyzes the epimerization of the S- and R-forms of NAD(P)HX and the dehydration of the S-form of NAD(P)HX at the expense of ADP, which is converted to AMP. This allows the repair of both epimers of NAD(P)HX, a damaged form of NAD(P)H that is a result of enzymatic or heat-dependent hydration.</text>
</comment>
<comment type="catalytic activity">
    <reaction evidence="15 17 19">
        <text>(6S)-NADHX + ADP = AMP + phosphate + NADH + H(+)</text>
        <dbReference type="Rhea" id="RHEA:32223"/>
        <dbReference type="ChEBI" id="CHEBI:15378"/>
        <dbReference type="ChEBI" id="CHEBI:43474"/>
        <dbReference type="ChEBI" id="CHEBI:57945"/>
        <dbReference type="ChEBI" id="CHEBI:64074"/>
        <dbReference type="ChEBI" id="CHEBI:456215"/>
        <dbReference type="ChEBI" id="CHEBI:456216"/>
        <dbReference type="EC" id="4.2.1.136"/>
    </reaction>
</comment>
<evidence type="ECO:0000256" key="17">
    <source>
        <dbReference type="HAMAP-Rule" id="MF_01965"/>
    </source>
</evidence>
<evidence type="ECO:0000256" key="3">
    <source>
        <dbReference type="ARBA" id="ARBA00006001"/>
    </source>
</evidence>
<feature type="binding site" evidence="18">
    <location>
        <position position="66"/>
    </location>
    <ligand>
        <name>K(+)</name>
        <dbReference type="ChEBI" id="CHEBI:29103"/>
    </ligand>
</feature>
<comment type="similarity">
    <text evidence="18">Belongs to the NnrE/AIBP family.</text>
</comment>
<keyword evidence="13" id="KW-0511">Multifunctional enzyme</keyword>
<comment type="cofactor">
    <cofactor evidence="18 19">
        <name>K(+)</name>
        <dbReference type="ChEBI" id="CHEBI:29103"/>
    </cofactor>
    <text evidence="18 19">Binds 1 potassium ion per subunit.</text>
</comment>
<sequence>MSVLPPTRLPRVLHGAAASRALDQRALADGPADRLMERAGLAAVHLLGRRFPAARRVLVLCGGGHNGGDGYVVARLLQQRGYRVACLRAVPVTALRGVPATVAARAAAVPDCPPAQLAAALRDTDLVVDALLGTGLSRPVAADWAAWMQQVQHSGCPVLALDVPSGLCADQGAVRTAVLPATATLSFITLKPGLLTGQGPDVAGELYWDDLGVAPALTAEVAASAWLPDTRDLAAWLPPRRRGGHKGRYGHVGVIGGDHGLGGAAILASQAAAQCGAGKVSVLSRPAVRDALLIRQPEVMARVLDDAGALPAALTGLDTLVIGPGLGQQPWGRELWQQLRDRQLPRVLDADALNLLAAESGAPLGVTTVLTPHPGEAARLLGCSTGEVEAARFEAVAALAQRYQCTVLLKGVGTLVAAPGQLTALVRAGHPGMASGGMGDVLSGIIGALLAQGLPAFEAAVAGALVHGRAAEAVARRRGERGLLASELLAELPAELNPVSDSHGFLPRHR</sequence>
<dbReference type="RefSeq" id="WP_369454227.1">
    <property type="nucleotide sequence ID" value="NZ_JBGCUO010000001.1"/>
</dbReference>
<gene>
    <name evidence="17" type="primary">nnrD</name>
    <name evidence="18" type="synonym">nnrE</name>
    <name evidence="22" type="ORF">AB5I84_02370</name>
</gene>
<evidence type="ECO:0000256" key="9">
    <source>
        <dbReference type="ARBA" id="ARBA00022958"/>
    </source>
</evidence>
<evidence type="ECO:0000256" key="6">
    <source>
        <dbReference type="ARBA" id="ARBA00022741"/>
    </source>
</evidence>
<keyword evidence="6 17" id="KW-0547">Nucleotide-binding</keyword>
<dbReference type="SUPFAM" id="SSF64153">
    <property type="entry name" value="YjeF N-terminal domain-like"/>
    <property type="match status" value="1"/>
</dbReference>
<dbReference type="NCBIfam" id="TIGR00196">
    <property type="entry name" value="yjeF_cterm"/>
    <property type="match status" value="1"/>
</dbReference>
<dbReference type="PROSITE" id="PS01050">
    <property type="entry name" value="YJEF_C_2"/>
    <property type="match status" value="1"/>
</dbReference>
<feature type="domain" description="YjeF C-terminal" evidence="20">
    <location>
        <begin position="229"/>
        <end position="499"/>
    </location>
</feature>
<evidence type="ECO:0000313" key="22">
    <source>
        <dbReference type="EMBL" id="MEY1660988.1"/>
    </source>
</evidence>
<comment type="subunit">
    <text evidence="17">Homotetramer.</text>
</comment>
<dbReference type="PROSITE" id="PS51383">
    <property type="entry name" value="YJEF_C_3"/>
    <property type="match status" value="1"/>
</dbReference>
<evidence type="ECO:0000256" key="5">
    <source>
        <dbReference type="ARBA" id="ARBA00022723"/>
    </source>
</evidence>
<dbReference type="EC" id="5.1.99.6" evidence="19"/>
<comment type="function">
    <text evidence="18">Catalyzes the epimerization of the S- and R-forms of NAD(P)HX, a damaged form of NAD(P)H that is a result of enzymatic or heat-dependent hydration. This is a prerequisite for the S-specific NAD(P)H-hydrate dehydratase to allow the repair of both epimers of NAD(P)HX.</text>
</comment>
<evidence type="ECO:0000256" key="16">
    <source>
        <dbReference type="ARBA" id="ARBA00049209"/>
    </source>
</evidence>
<feature type="domain" description="YjeF N-terminal" evidence="21">
    <location>
        <begin position="19"/>
        <end position="219"/>
    </location>
</feature>
<feature type="binding site" evidence="17">
    <location>
        <position position="264"/>
    </location>
    <ligand>
        <name>(6S)-NADPHX</name>
        <dbReference type="ChEBI" id="CHEBI:64076"/>
    </ligand>
</feature>
<comment type="similarity">
    <text evidence="17">Belongs to the NnrD/CARKD family.</text>
</comment>
<comment type="similarity">
    <text evidence="4 19">In the C-terminal section; belongs to the NnrD/CARKD family.</text>
</comment>
<evidence type="ECO:0000256" key="13">
    <source>
        <dbReference type="ARBA" id="ARBA00023268"/>
    </source>
</evidence>
<feature type="binding site" evidence="17">
    <location>
        <position position="373"/>
    </location>
    <ligand>
        <name>(6S)-NADPHX</name>
        <dbReference type="ChEBI" id="CHEBI:64076"/>
    </ligand>
</feature>
<evidence type="ECO:0000256" key="1">
    <source>
        <dbReference type="ARBA" id="ARBA00000013"/>
    </source>
</evidence>
<feature type="binding site" evidence="17">
    <location>
        <position position="440"/>
    </location>
    <ligand>
        <name>(6S)-NADPHX</name>
        <dbReference type="ChEBI" id="CHEBI:64076"/>
    </ligand>
</feature>
<dbReference type="PIRSF" id="PIRSF017184">
    <property type="entry name" value="Nnr"/>
    <property type="match status" value="1"/>
</dbReference>
<comment type="catalytic activity">
    <reaction evidence="16 17 19">
        <text>(6S)-NADPHX + ADP = AMP + phosphate + NADPH + H(+)</text>
        <dbReference type="Rhea" id="RHEA:32235"/>
        <dbReference type="ChEBI" id="CHEBI:15378"/>
        <dbReference type="ChEBI" id="CHEBI:43474"/>
        <dbReference type="ChEBI" id="CHEBI:57783"/>
        <dbReference type="ChEBI" id="CHEBI:64076"/>
        <dbReference type="ChEBI" id="CHEBI:456215"/>
        <dbReference type="ChEBI" id="CHEBI:456216"/>
        <dbReference type="EC" id="4.2.1.136"/>
    </reaction>
</comment>
<dbReference type="Gene3D" id="3.40.1190.20">
    <property type="match status" value="1"/>
</dbReference>
<dbReference type="NCBIfam" id="TIGR00197">
    <property type="entry name" value="yjeF_nterm"/>
    <property type="match status" value="1"/>
</dbReference>
<evidence type="ECO:0000256" key="14">
    <source>
        <dbReference type="ARBA" id="ARBA00025153"/>
    </source>
</evidence>
<comment type="catalytic activity">
    <reaction evidence="2 18 19">
        <text>(6R)-NADPHX = (6S)-NADPHX</text>
        <dbReference type="Rhea" id="RHEA:32227"/>
        <dbReference type="ChEBI" id="CHEBI:64076"/>
        <dbReference type="ChEBI" id="CHEBI:64077"/>
        <dbReference type="EC" id="5.1.99.6"/>
    </reaction>
</comment>
<dbReference type="Pfam" id="PF03853">
    <property type="entry name" value="YjeF_N"/>
    <property type="match status" value="1"/>
</dbReference>
<dbReference type="Proteomes" id="UP001562065">
    <property type="component" value="Unassembled WGS sequence"/>
</dbReference>
<keyword evidence="11 18" id="KW-0413">Isomerase</keyword>
<feature type="binding site" evidence="18">
    <location>
        <position position="165"/>
    </location>
    <ligand>
        <name>K(+)</name>
        <dbReference type="ChEBI" id="CHEBI:29103"/>
    </ligand>
</feature>
<organism evidence="22 23">
    <name type="scientific">Isoalcanivorax beigongshangi</name>
    <dbReference type="NCBI Taxonomy" id="3238810"/>
    <lineage>
        <taxon>Bacteria</taxon>
        <taxon>Pseudomonadati</taxon>
        <taxon>Pseudomonadota</taxon>
        <taxon>Gammaproteobacteria</taxon>
        <taxon>Oceanospirillales</taxon>
        <taxon>Alcanivoracaceae</taxon>
        <taxon>Isoalcanivorax</taxon>
    </lineage>
</organism>
<dbReference type="InterPro" id="IPR029056">
    <property type="entry name" value="Ribokinase-like"/>
</dbReference>
<dbReference type="Gene3D" id="3.40.50.10260">
    <property type="entry name" value="YjeF N-terminal domain"/>
    <property type="match status" value="1"/>
</dbReference>
<evidence type="ECO:0000256" key="18">
    <source>
        <dbReference type="HAMAP-Rule" id="MF_01966"/>
    </source>
</evidence>
<dbReference type="EC" id="4.2.1.136" evidence="19"/>
<dbReference type="HAMAP" id="MF_01966">
    <property type="entry name" value="NADHX_epimerase"/>
    <property type="match status" value="1"/>
</dbReference>
<dbReference type="InterPro" id="IPR030677">
    <property type="entry name" value="Nnr"/>
</dbReference>
<dbReference type="PROSITE" id="PS51385">
    <property type="entry name" value="YJEF_N"/>
    <property type="match status" value="1"/>
</dbReference>
<comment type="catalytic activity">
    <reaction evidence="1 18 19">
        <text>(6R)-NADHX = (6S)-NADHX</text>
        <dbReference type="Rhea" id="RHEA:32215"/>
        <dbReference type="ChEBI" id="CHEBI:64074"/>
        <dbReference type="ChEBI" id="CHEBI:64075"/>
        <dbReference type="EC" id="5.1.99.6"/>
    </reaction>
</comment>
<dbReference type="InterPro" id="IPR036652">
    <property type="entry name" value="YjeF_N_dom_sf"/>
</dbReference>
<dbReference type="InterPro" id="IPR017953">
    <property type="entry name" value="Carbohydrate_kinase_pred_CS"/>
</dbReference>
<accession>A0ABV4AGN5</accession>
<name>A0ABV4AGN5_9GAMM</name>
<dbReference type="EMBL" id="JBGCUO010000001">
    <property type="protein sequence ID" value="MEY1660988.1"/>
    <property type="molecule type" value="Genomic_DNA"/>
</dbReference>
<evidence type="ECO:0000313" key="23">
    <source>
        <dbReference type="Proteomes" id="UP001562065"/>
    </source>
</evidence>
<keyword evidence="5 18" id="KW-0479">Metal-binding</keyword>
<feature type="binding site" evidence="18">
    <location>
        <begin position="65"/>
        <end position="69"/>
    </location>
    <ligand>
        <name>(6S)-NADPHX</name>
        <dbReference type="ChEBI" id="CHEBI:64076"/>
    </ligand>
</feature>
<comment type="similarity">
    <text evidence="3 19">In the N-terminal section; belongs to the NnrE/AIBP family.</text>
</comment>
<comment type="caution">
    <text evidence="22">The sequence shown here is derived from an EMBL/GenBank/DDBJ whole genome shotgun (WGS) entry which is preliminary data.</text>
</comment>
<keyword evidence="10 17" id="KW-0520">NAD</keyword>
<keyword evidence="12 17" id="KW-0456">Lyase</keyword>
<evidence type="ECO:0000256" key="15">
    <source>
        <dbReference type="ARBA" id="ARBA00048238"/>
    </source>
</evidence>
<dbReference type="SUPFAM" id="SSF53613">
    <property type="entry name" value="Ribokinase-like"/>
    <property type="match status" value="1"/>
</dbReference>
<dbReference type="InterPro" id="IPR004443">
    <property type="entry name" value="YjeF_N_dom"/>
</dbReference>
<evidence type="ECO:0000259" key="21">
    <source>
        <dbReference type="PROSITE" id="PS51385"/>
    </source>
</evidence>
<keyword evidence="8 17" id="KW-0521">NADP</keyword>
<evidence type="ECO:0000256" key="12">
    <source>
        <dbReference type="ARBA" id="ARBA00023239"/>
    </source>
</evidence>
<keyword evidence="7 17" id="KW-0067">ATP-binding</keyword>
<keyword evidence="23" id="KW-1185">Reference proteome</keyword>
<reference evidence="22 23" key="1">
    <citation type="submission" date="2024-07" db="EMBL/GenBank/DDBJ databases">
        <authorList>
            <person name="Ren Q."/>
        </authorList>
    </citation>
    <scope>NUCLEOTIDE SEQUENCE [LARGE SCALE GENOMIC DNA]</scope>
    <source>
        <strain evidence="22 23">REN37</strain>
    </source>
</reference>
<keyword evidence="9 18" id="KW-0630">Potassium</keyword>
<dbReference type="HAMAP" id="MF_01965">
    <property type="entry name" value="NADHX_dehydratase"/>
    <property type="match status" value="1"/>
</dbReference>
<evidence type="ECO:0000259" key="20">
    <source>
        <dbReference type="PROSITE" id="PS51383"/>
    </source>
</evidence>
<dbReference type="Pfam" id="PF01256">
    <property type="entry name" value="Carb_kinase"/>
    <property type="match status" value="1"/>
</dbReference>
<evidence type="ECO:0000256" key="11">
    <source>
        <dbReference type="ARBA" id="ARBA00023235"/>
    </source>
</evidence>
<feature type="binding site" evidence="17">
    <location>
        <begin position="410"/>
        <end position="414"/>
    </location>
    <ligand>
        <name>AMP</name>
        <dbReference type="ChEBI" id="CHEBI:456215"/>
    </ligand>
</feature>
<evidence type="ECO:0000256" key="10">
    <source>
        <dbReference type="ARBA" id="ARBA00023027"/>
    </source>
</evidence>
<evidence type="ECO:0000256" key="2">
    <source>
        <dbReference type="ARBA" id="ARBA00000909"/>
    </source>
</evidence>
<feature type="binding site" evidence="18">
    <location>
        <position position="129"/>
    </location>
    <ligand>
        <name>K(+)</name>
        <dbReference type="ChEBI" id="CHEBI:29103"/>
    </ligand>
</feature>
<evidence type="ECO:0000256" key="19">
    <source>
        <dbReference type="PIRNR" id="PIRNR017184"/>
    </source>
</evidence>
<evidence type="ECO:0000256" key="4">
    <source>
        <dbReference type="ARBA" id="ARBA00009524"/>
    </source>
</evidence>
<dbReference type="CDD" id="cd01171">
    <property type="entry name" value="YXKO-related"/>
    <property type="match status" value="1"/>
</dbReference>
<proteinExistence type="inferred from homology"/>
<feature type="binding site" evidence="18">
    <location>
        <begin position="133"/>
        <end position="139"/>
    </location>
    <ligand>
        <name>(6S)-NADPHX</name>
        <dbReference type="ChEBI" id="CHEBI:64076"/>
    </ligand>
</feature>
<dbReference type="PANTHER" id="PTHR12592">
    <property type="entry name" value="ATP-DEPENDENT (S)-NAD(P)H-HYDRATE DEHYDRATASE FAMILY MEMBER"/>
    <property type="match status" value="1"/>
</dbReference>
<feature type="binding site" evidence="18">
    <location>
        <position position="162"/>
    </location>
    <ligand>
        <name>(6S)-NADPHX</name>
        <dbReference type="ChEBI" id="CHEBI:64076"/>
    </ligand>
</feature>
<comment type="cofactor">
    <cofactor evidence="17">
        <name>Mg(2+)</name>
        <dbReference type="ChEBI" id="CHEBI:18420"/>
    </cofactor>
</comment>
<dbReference type="InterPro" id="IPR000631">
    <property type="entry name" value="CARKD"/>
</dbReference>
<dbReference type="PANTHER" id="PTHR12592:SF0">
    <property type="entry name" value="ATP-DEPENDENT (S)-NAD(P)H-HYDRATE DEHYDRATASE"/>
    <property type="match status" value="1"/>
</dbReference>
<comment type="caution">
    <text evidence="18">Lacks conserved residue(s) required for the propagation of feature annotation.</text>
</comment>
<comment type="function">
    <text evidence="17">Catalyzes the dehydration of the S-form of NAD(P)HX at the expense of ADP, which is converted to AMP. Together with NAD(P)HX epimerase, which catalyzes the epimerization of the S- and R-forms, the enzyme allows the repair of both epimers of NAD(P)HX, a damaged form of NAD(P)H that is a result of enzymatic or heat-dependent hydration.</text>
</comment>